<gene>
    <name evidence="1" type="ORF">G9F27_004060</name>
</gene>
<protein>
    <submittedName>
        <fullName evidence="1">Uncharacterized protein</fullName>
    </submittedName>
</protein>
<reference evidence="1" key="2">
    <citation type="submission" date="2020-02" db="EMBL/GenBank/DDBJ databases">
        <authorList>
            <consortium name="NCBI Pathogen Detection Project"/>
        </authorList>
    </citation>
    <scope>NUCLEOTIDE SEQUENCE</scope>
    <source>
        <strain evidence="1">MA.CK_00/00001968</strain>
    </source>
</reference>
<organism evidence="1">
    <name type="scientific">Salmonella enterica</name>
    <name type="common">Salmonella choleraesuis</name>
    <dbReference type="NCBI Taxonomy" id="28901"/>
    <lineage>
        <taxon>Bacteria</taxon>
        <taxon>Pseudomonadati</taxon>
        <taxon>Pseudomonadota</taxon>
        <taxon>Gammaproteobacteria</taxon>
        <taxon>Enterobacterales</taxon>
        <taxon>Enterobacteriaceae</taxon>
        <taxon>Salmonella</taxon>
    </lineage>
</organism>
<accession>A0A743SRN1</accession>
<dbReference type="EMBL" id="DAAUQX010000045">
    <property type="protein sequence ID" value="HAF2129815.1"/>
    <property type="molecule type" value="Genomic_DNA"/>
</dbReference>
<proteinExistence type="predicted"/>
<comment type="caution">
    <text evidence="1">The sequence shown here is derived from an EMBL/GenBank/DDBJ whole genome shotgun (WGS) entry which is preliminary data.</text>
</comment>
<sequence>MYRTQLELLEHIYHEEQGRPLQESLMENMRGADVIDLLLPMSEMFIPVINQISGIPYQTKYTKDADQAIKEFALKNTKCTWEDLPAEVWRVLLERHIQTITLCAEKSHLNSLMLIPVGMTDRSKLKYVVVFWWYAMKLPYKVDEESTHDTLSRFHHLTGKHR</sequence>
<name>A0A743SRN1_SALER</name>
<dbReference type="AlphaFoldDB" id="A0A743SRN1"/>
<evidence type="ECO:0000313" key="1">
    <source>
        <dbReference type="EMBL" id="HAF2129815.1"/>
    </source>
</evidence>
<reference evidence="1" key="1">
    <citation type="journal article" date="2018" name="Genome Biol.">
        <title>SKESA: strategic k-mer extension for scrupulous assemblies.</title>
        <authorList>
            <person name="Souvorov A."/>
            <person name="Agarwala R."/>
            <person name="Lipman D.J."/>
        </authorList>
    </citation>
    <scope>NUCLEOTIDE SEQUENCE</scope>
    <source>
        <strain evidence="1">MA.CK_00/00001968</strain>
    </source>
</reference>